<evidence type="ECO:0000256" key="1">
    <source>
        <dbReference type="SAM" id="Phobius"/>
    </source>
</evidence>
<proteinExistence type="predicted"/>
<sequence length="134" mass="15347">MKESDKNIEKLIEKMMAEDKLQSPSIDFTSKIMAEVHVLEEKKLKAYKPLISKTVWMLMGVAVIALIIYISLFSSSESSLEIDKFGKLYSDKISNTFSGIHFSKNIMYAILIVPIMILVQVGVLKNYFDKKYEL</sequence>
<evidence type="ECO:0000313" key="3">
    <source>
        <dbReference type="Proteomes" id="UP000199672"/>
    </source>
</evidence>
<keyword evidence="3" id="KW-1185">Reference proteome</keyword>
<dbReference type="OrthoDB" id="1442507at2"/>
<feature type="transmembrane region" description="Helical" evidence="1">
    <location>
        <begin position="55"/>
        <end position="74"/>
    </location>
</feature>
<reference evidence="3" key="1">
    <citation type="submission" date="2016-10" db="EMBL/GenBank/DDBJ databases">
        <authorList>
            <person name="Varghese N."/>
            <person name="Submissions S."/>
        </authorList>
    </citation>
    <scope>NUCLEOTIDE SEQUENCE [LARGE SCALE GENOMIC DNA]</scope>
    <source>
        <strain evidence="3">CGMCC 1.10370</strain>
    </source>
</reference>
<keyword evidence="1" id="KW-0472">Membrane</keyword>
<keyword evidence="1" id="KW-0812">Transmembrane</keyword>
<dbReference type="STRING" id="739143.SAMN05216297_101364"/>
<dbReference type="AlphaFoldDB" id="A0A1I1KP14"/>
<dbReference type="Proteomes" id="UP000199672">
    <property type="component" value="Unassembled WGS sequence"/>
</dbReference>
<evidence type="ECO:0000313" key="2">
    <source>
        <dbReference type="EMBL" id="SFC59180.1"/>
    </source>
</evidence>
<feature type="transmembrane region" description="Helical" evidence="1">
    <location>
        <begin position="106"/>
        <end position="128"/>
    </location>
</feature>
<dbReference type="RefSeq" id="WP_091490399.1">
    <property type="nucleotide sequence ID" value="NZ_FOMH01000001.1"/>
</dbReference>
<organism evidence="2 3">
    <name type="scientific">Flavobacterium phragmitis</name>
    <dbReference type="NCBI Taxonomy" id="739143"/>
    <lineage>
        <taxon>Bacteria</taxon>
        <taxon>Pseudomonadati</taxon>
        <taxon>Bacteroidota</taxon>
        <taxon>Flavobacteriia</taxon>
        <taxon>Flavobacteriales</taxon>
        <taxon>Flavobacteriaceae</taxon>
        <taxon>Flavobacterium</taxon>
    </lineage>
</organism>
<accession>A0A1I1KP14</accession>
<protein>
    <submittedName>
        <fullName evidence="2">Uncharacterized protein</fullName>
    </submittedName>
</protein>
<name>A0A1I1KP14_9FLAO</name>
<keyword evidence="1" id="KW-1133">Transmembrane helix</keyword>
<dbReference type="EMBL" id="FOMH01000001">
    <property type="protein sequence ID" value="SFC59180.1"/>
    <property type="molecule type" value="Genomic_DNA"/>
</dbReference>
<gene>
    <name evidence="2" type="ORF">SAMN05216297_101364</name>
</gene>